<feature type="transmembrane region" description="Helical" evidence="1">
    <location>
        <begin position="137"/>
        <end position="167"/>
    </location>
</feature>
<evidence type="ECO:0008006" key="4">
    <source>
        <dbReference type="Google" id="ProtNLM"/>
    </source>
</evidence>
<proteinExistence type="predicted"/>
<reference evidence="2 3" key="1">
    <citation type="submission" date="2023-08" db="EMBL/GenBank/DDBJ databases">
        <title>A Necator americanus chromosomal reference genome.</title>
        <authorList>
            <person name="Ilik V."/>
            <person name="Petrzelkova K.J."/>
            <person name="Pardy F."/>
            <person name="Fuh T."/>
            <person name="Niatou-Singa F.S."/>
            <person name="Gouil Q."/>
            <person name="Baker L."/>
            <person name="Ritchie M.E."/>
            <person name="Jex A.R."/>
            <person name="Gazzola D."/>
            <person name="Li H."/>
            <person name="Toshio Fujiwara R."/>
            <person name="Zhan B."/>
            <person name="Aroian R.V."/>
            <person name="Pafco B."/>
            <person name="Schwarz E.M."/>
        </authorList>
    </citation>
    <scope>NUCLEOTIDE SEQUENCE [LARGE SCALE GENOMIC DNA]</scope>
    <source>
        <strain evidence="2 3">Aroian</strain>
        <tissue evidence="2">Whole animal</tissue>
    </source>
</reference>
<dbReference type="Proteomes" id="UP001303046">
    <property type="component" value="Unassembled WGS sequence"/>
</dbReference>
<evidence type="ECO:0000313" key="2">
    <source>
        <dbReference type="EMBL" id="KAK6753252.1"/>
    </source>
</evidence>
<comment type="caution">
    <text evidence="2">The sequence shown here is derived from an EMBL/GenBank/DDBJ whole genome shotgun (WGS) entry which is preliminary data.</text>
</comment>
<protein>
    <recommendedName>
        <fullName evidence="4">ABC transmembrane type-1 domain-containing protein</fullName>
    </recommendedName>
</protein>
<gene>
    <name evidence="2" type="primary">Necator_chrV.g17483</name>
    <name evidence="2" type="ORF">RB195_012693</name>
</gene>
<keyword evidence="1" id="KW-1133">Transmembrane helix</keyword>
<name>A0ABR1DS49_NECAM</name>
<keyword evidence="3" id="KW-1185">Reference proteome</keyword>
<feature type="transmembrane region" description="Helical" evidence="1">
    <location>
        <begin position="271"/>
        <end position="298"/>
    </location>
</feature>
<dbReference type="EMBL" id="JAVFWL010000005">
    <property type="protein sequence ID" value="KAK6753252.1"/>
    <property type="molecule type" value="Genomic_DNA"/>
</dbReference>
<sequence>MYAHDSAQIYTYQDLYYCKICEDVKEFTSSTPYEEETVPRNQRFLELMDDDCHGQYYHQYGRYPYITVPHHRAAYVIPRRHFDEEYSDYYRDYKSQSRDYDRRLKTYQHSLYYIRVMAYIQIFIAGVLLVSDVSRIVLLWTFVQSAGTIIEMICQLSFPLFTLILGFLSLTTALSPSSVLSKSVVILLLATVIPNFVFPKQAAFITSAVDAVEVARASDRTYMKQVTVDMSMGMIRSETHHKLLRLLSSMGSRWPLGIQDLSSLPGDFLLLLQYLLVSYAMFSFLQLVVQVATIYFLVRLLTVQ</sequence>
<organism evidence="2 3">
    <name type="scientific">Necator americanus</name>
    <name type="common">Human hookworm</name>
    <dbReference type="NCBI Taxonomy" id="51031"/>
    <lineage>
        <taxon>Eukaryota</taxon>
        <taxon>Metazoa</taxon>
        <taxon>Ecdysozoa</taxon>
        <taxon>Nematoda</taxon>
        <taxon>Chromadorea</taxon>
        <taxon>Rhabditida</taxon>
        <taxon>Rhabditina</taxon>
        <taxon>Rhabditomorpha</taxon>
        <taxon>Strongyloidea</taxon>
        <taxon>Ancylostomatidae</taxon>
        <taxon>Bunostominae</taxon>
        <taxon>Necator</taxon>
    </lineage>
</organism>
<feature type="transmembrane region" description="Helical" evidence="1">
    <location>
        <begin position="179"/>
        <end position="198"/>
    </location>
</feature>
<keyword evidence="1" id="KW-0472">Membrane</keyword>
<keyword evidence="1" id="KW-0812">Transmembrane</keyword>
<evidence type="ECO:0000313" key="3">
    <source>
        <dbReference type="Proteomes" id="UP001303046"/>
    </source>
</evidence>
<accession>A0ABR1DS49</accession>
<feature type="transmembrane region" description="Helical" evidence="1">
    <location>
        <begin position="112"/>
        <end position="131"/>
    </location>
</feature>
<evidence type="ECO:0000256" key="1">
    <source>
        <dbReference type="SAM" id="Phobius"/>
    </source>
</evidence>